<feature type="transmembrane region" description="Helical" evidence="1">
    <location>
        <begin position="99"/>
        <end position="117"/>
    </location>
</feature>
<keyword evidence="1" id="KW-0472">Membrane</keyword>
<keyword evidence="1" id="KW-0812">Transmembrane</keyword>
<gene>
    <name evidence="2" type="ORF">St703_14710</name>
</gene>
<proteinExistence type="predicted"/>
<evidence type="ECO:0000313" key="3">
    <source>
        <dbReference type="Proteomes" id="UP000326951"/>
    </source>
</evidence>
<dbReference type="RefSeq" id="WP_051575140.1">
    <property type="nucleotide sequence ID" value="NZ_AP021853.1"/>
</dbReference>
<name>A0A5K7X4H9_9BACL</name>
<reference evidence="2 3" key="1">
    <citation type="submission" date="2019-09" db="EMBL/GenBank/DDBJ databases">
        <title>Complete genome sequence of Sporolactobacillus terrae 70-3.</title>
        <authorList>
            <person name="Tanaka N."/>
            <person name="Shiwa Y."/>
            <person name="Fujita N."/>
            <person name="Tanasupawat S."/>
        </authorList>
    </citation>
    <scope>NUCLEOTIDE SEQUENCE [LARGE SCALE GENOMIC DNA]</scope>
    <source>
        <strain evidence="2 3">70-3</strain>
    </source>
</reference>
<accession>A0A5K7X4H9</accession>
<dbReference type="EMBL" id="AP021853">
    <property type="protein sequence ID" value="BBN98766.1"/>
    <property type="molecule type" value="Genomic_DNA"/>
</dbReference>
<protein>
    <submittedName>
        <fullName evidence="2">Uncharacterized protein</fullName>
    </submittedName>
</protein>
<evidence type="ECO:0000256" key="1">
    <source>
        <dbReference type="SAM" id="Phobius"/>
    </source>
</evidence>
<sequence>MSYTYEENNPSFFVPHEMNDRNVNQPTDNTQAINNLCRKYMNYYVIAQMADGTQMEGIVEDVTDQGVIMLVPENAEPEADTRYFYGPGPRPRYRRFNRFLFPFFLFATPFLYPFPFFY</sequence>
<organism evidence="2 3">
    <name type="scientific">Sporolactobacillus terrae</name>
    <dbReference type="NCBI Taxonomy" id="269673"/>
    <lineage>
        <taxon>Bacteria</taxon>
        <taxon>Bacillati</taxon>
        <taxon>Bacillota</taxon>
        <taxon>Bacilli</taxon>
        <taxon>Bacillales</taxon>
        <taxon>Sporolactobacillaceae</taxon>
        <taxon>Sporolactobacillus</taxon>
    </lineage>
</organism>
<dbReference type="AlphaFoldDB" id="A0A5K7X4H9"/>
<keyword evidence="1" id="KW-1133">Transmembrane helix</keyword>
<evidence type="ECO:0000313" key="2">
    <source>
        <dbReference type="EMBL" id="BBN98766.1"/>
    </source>
</evidence>
<dbReference type="Proteomes" id="UP000326951">
    <property type="component" value="Chromosome"/>
</dbReference>